<reference evidence="4" key="1">
    <citation type="journal article" date="2019" name="Int. J. Syst. Evol. Microbiol.">
        <title>The Global Catalogue of Microorganisms (GCM) 10K type strain sequencing project: providing services to taxonomists for standard genome sequencing and annotation.</title>
        <authorList>
            <consortium name="The Broad Institute Genomics Platform"/>
            <consortium name="The Broad Institute Genome Sequencing Center for Infectious Disease"/>
            <person name="Wu L."/>
            <person name="Ma J."/>
        </authorList>
    </citation>
    <scope>NUCLEOTIDE SEQUENCE [LARGE SCALE GENOMIC DNA]</scope>
    <source>
        <strain evidence="4">CCUG 55074</strain>
    </source>
</reference>
<evidence type="ECO:0000256" key="2">
    <source>
        <dbReference type="SAM" id="SignalP"/>
    </source>
</evidence>
<keyword evidence="4" id="KW-1185">Reference proteome</keyword>
<dbReference type="Pfam" id="PF17074">
    <property type="entry name" value="Darcynin"/>
    <property type="match status" value="1"/>
</dbReference>
<proteinExistence type="inferred from homology"/>
<feature type="chain" id="PRO_5045772317" evidence="2">
    <location>
        <begin position="22"/>
        <end position="124"/>
    </location>
</feature>
<comment type="similarity">
    <text evidence="1">Belongs to the darcynin family.</text>
</comment>
<accession>A0ABW3T690</accession>
<gene>
    <name evidence="3" type="ORF">ACFQ27_17465</name>
</gene>
<evidence type="ECO:0000313" key="4">
    <source>
        <dbReference type="Proteomes" id="UP001597216"/>
    </source>
</evidence>
<protein>
    <submittedName>
        <fullName evidence="3">Darcynin family protein</fullName>
    </submittedName>
</protein>
<name>A0ABW3T690_9CAUL</name>
<comment type="caution">
    <text evidence="3">The sequence shown here is derived from an EMBL/GenBank/DDBJ whole genome shotgun (WGS) entry which is preliminary data.</text>
</comment>
<sequence length="124" mass="13853">MRQTPPFTIFMLLRSSPTWLALDRAARAAFVETQVRPIFSARPEVTMRYFDAEAFHGRCTDLMVFETADLIAYNHLIEALRDTDLLGGVPYFEVLDVIPSLEDGWKAYEAQLAQPATVGADAAA</sequence>
<evidence type="ECO:0000313" key="3">
    <source>
        <dbReference type="EMBL" id="MFD1192381.1"/>
    </source>
</evidence>
<organism evidence="3 4">
    <name type="scientific">Phenylobacterium conjunctum</name>
    <dbReference type="NCBI Taxonomy" id="1298959"/>
    <lineage>
        <taxon>Bacteria</taxon>
        <taxon>Pseudomonadati</taxon>
        <taxon>Pseudomonadota</taxon>
        <taxon>Alphaproteobacteria</taxon>
        <taxon>Caulobacterales</taxon>
        <taxon>Caulobacteraceae</taxon>
        <taxon>Phenylobacterium</taxon>
    </lineage>
</organism>
<feature type="signal peptide" evidence="2">
    <location>
        <begin position="1"/>
        <end position="21"/>
    </location>
</feature>
<dbReference type="RefSeq" id="WP_377354485.1">
    <property type="nucleotide sequence ID" value="NZ_JBHTLQ010000054.1"/>
</dbReference>
<dbReference type="Proteomes" id="UP001597216">
    <property type="component" value="Unassembled WGS sequence"/>
</dbReference>
<dbReference type="EMBL" id="JBHTLQ010000054">
    <property type="protein sequence ID" value="MFD1192381.1"/>
    <property type="molecule type" value="Genomic_DNA"/>
</dbReference>
<keyword evidence="2" id="KW-0732">Signal</keyword>
<evidence type="ECO:0000256" key="1">
    <source>
        <dbReference type="ARBA" id="ARBA00006869"/>
    </source>
</evidence>
<dbReference type="InterPro" id="IPR031409">
    <property type="entry name" value="Darcynin"/>
</dbReference>